<gene>
    <name evidence="4" type="ORF">FBQ73_11900</name>
</gene>
<organism evidence="4 5">
    <name type="scientific">Xanthobacter autotrophicus</name>
    <dbReference type="NCBI Taxonomy" id="280"/>
    <lineage>
        <taxon>Bacteria</taxon>
        <taxon>Pseudomonadati</taxon>
        <taxon>Pseudomonadota</taxon>
        <taxon>Alphaproteobacteria</taxon>
        <taxon>Hyphomicrobiales</taxon>
        <taxon>Xanthobacteraceae</taxon>
        <taxon>Xanthobacter</taxon>
    </lineage>
</organism>
<accession>A0A6C1KR28</accession>
<sequence>MTTAATGGQGGRGGSSRLNVENNGSADINGSGGGGGAGGFGIVTTAPLTLDVSANVTGGAGGGGGGGSAYVAGTTYAAGGGAGGDGGYGIYFTPGGILTNSAIISGGDGGDGGGSPSYGGYAGSGGTGVAVSGSQIGSLTITNGGSILGGDGGEGGGISRANRPGEGPMVVGVAGAGGAGITGYGYDLTNTGSVIGGIGGQGGSMFIGPKSNEPGAGGAGAQGGVGAGGSNFTIHNTSVIGGGAGGAGGAGSDSQFAPVVPVGVTLSQHFTVPGSYATLAGKGEPGDDGGNGGAGGLGGLGGAGISGTSFTVINETTLYGGSGGLGGDGGRGGAGGTGGPGISLESTISVPGVVLSSTAGTGGAGGAGGNGGEGGTGGAGGVGVTGALFDLTNRGTLTGGAGAKGGSGGAAGVGGQGGVGGNVRVDVGPAVGDAAGRGVSGKGGDGNVGGAGGAGGTGGAGGAGVSGSSFTVTNAGSIAGGAGAEGGTGGEGGAGGSGGSAGSFQPGGSGDFQNSVNVSGAAQGGGNGGRGGDGGAGGAGVTGTDFSITSSGTISGGKGGDGGAGGNGGSGAIPAKGGTGGNGGNGGNGGVGVSGSSFTLTNTGTISGGDGGMAGMGGLGGARVEGGNGLFARAGDPGVDGVGGLGAVGVVSTGGSTIKNAGSIVGGLSGDGVTRANAVELSGGGNALELQAGYSFTGNVLSTSGATNGGDALKLGGTGAAAFDVGHVVPTLSGSLSGTQYVGFNALSVVDGEWTGTGTNASGLSWTLTGGVLAIADAKTLEGAGPSFLTTTFDGGTLRTTASLTLSGDLVLLANGGTLETASGTTATVDGALSGSGAFTKAGDGTATLTNANIGFTGKTVIDAGTLALSGAGSIANSTAVAVNATFDISGIDGAGTTIKTLSGSTDGVIALGTKALTVNQGADATFAGVISGDGTLTKEGASALTLTGANTYAGGTTISAGTLALSGAGSIANSSAVAVNATLDISGIDGAGTTIKTLSGSTDGVIALGTKALTVNQGADATFAGALSGSGGFIKEGASTLTLTNANAGFTGKTVIDAGTLALSGAGSIANSTAVAVNATLDISGIDGAGTTINTLSGSTDGVIALGTKALTVNQGADATFAGDISGSGAFTKEGASILTLTGASAGFTGKTVIDAGTLALSGVGSITNSNSVAVNAAFDISGLDGAGTTIKTLSGSTDGVIALGTKALTVNQGADATFAGDISGSGAFTKEGASILTLTGANAGFTGQTVIDAGTLALAGAGSIANSTAVAVNATLDISGLDGAGTTIKTLSGSGDGAIALGTKALTVNQGADATFAGALSGSGAFTKEGASALTLTGANTGFTGQTVIDAGTLALAGAGSIASSSAVAVNATFDISGLDGAGTTIKTLSGSGDGAIALGTKVLTVNQGADATFAGALSGSGAFTKEGASTLTLTNAHAGFTGKTEIDAGTLALAGAGSIASSSAVAVNAAFDISGLDGAGTTIKTLSGSNEGGIALGTKALTVNQGADATFAGVISGDGALTKEGASTLILTGANIYAGGTTISAGTLQIGDGGTAGSLTGDVLNNATLVFDRSDAYGFSGGLSGAGTMTFRGGGTVQLGSSGTFSGGTFVEDGTVTLANAALGASVFTVQTGGVLAGQGTIGGLVVNSGGIAAPGNSPGTLTVNGDVAFNSGSVYRVDVTAGGAHDLIEATGAVTLSSGASVAVNAGAAVFLPGTAYAIITTSGTVTGTFGSLTGDLPSSTYIFLDPGLSYDTHNVYLGLIYNDVAFTTFARTPNEAGAANAAQPLGDGNPIYDAILALPKGTTPGAAFAALSGEAYASASTVIVQQSSYVRDAVGARLIQALTPEGAAPLGYAMPVKAPATARLGAGLTPTLWALGYGGWGDTNGNSNAASVSNTIGGFLIGADVAVSETARAGLFGGYGRSNFDVADRASSGSIDTYDMGLYGAAQFGRLAARGALTYGWHEVSMDRTVAFPGFYEAISGGYSSGSFQSFGELAYGLTFGAFDVEPFAGLAYLNLDGASLTETGGAAALGVSTASFETTYSTLGMRLATSIGVFGRPLTPSVTLAWQHAFGDTTPYASMLFAGGTTPFQVAGAPIAQDALLVGAGLGYAASELATLSVKYNGQIASGASQSAFSAEFAWKF</sequence>
<dbReference type="SMART" id="SM00869">
    <property type="entry name" value="Autotransporter"/>
    <property type="match status" value="1"/>
</dbReference>
<feature type="compositionally biased region" description="Gly residues" evidence="2">
    <location>
        <begin position="522"/>
        <end position="541"/>
    </location>
</feature>
<feature type="compositionally biased region" description="Gly residues" evidence="2">
    <location>
        <begin position="554"/>
        <end position="588"/>
    </location>
</feature>
<dbReference type="Proteomes" id="UP000305131">
    <property type="component" value="Unassembled WGS sequence"/>
</dbReference>
<dbReference type="SUPFAM" id="SSF51126">
    <property type="entry name" value="Pectin lyase-like"/>
    <property type="match status" value="3"/>
</dbReference>
<keyword evidence="1" id="KW-0732">Signal</keyword>
<dbReference type="InterPro" id="IPR011050">
    <property type="entry name" value="Pectin_lyase_fold/virulence"/>
</dbReference>
<evidence type="ECO:0000256" key="2">
    <source>
        <dbReference type="SAM" id="MobiDB-lite"/>
    </source>
</evidence>
<protein>
    <submittedName>
        <fullName evidence="4">Autotransporter domain-containing protein</fullName>
    </submittedName>
</protein>
<dbReference type="Pfam" id="PF12951">
    <property type="entry name" value="PATR"/>
    <property type="match status" value="9"/>
</dbReference>
<feature type="compositionally biased region" description="Low complexity" evidence="2">
    <location>
        <begin position="542"/>
        <end position="553"/>
    </location>
</feature>
<dbReference type="OrthoDB" id="9804931at2"/>
<dbReference type="Gene3D" id="2.40.128.130">
    <property type="entry name" value="Autotransporter beta-domain"/>
    <property type="match status" value="1"/>
</dbReference>
<evidence type="ECO:0000313" key="4">
    <source>
        <dbReference type="EMBL" id="TLX42356.1"/>
    </source>
</evidence>
<name>A0A6C1KR28_XANAU</name>
<feature type="region of interest" description="Disordered" evidence="2">
    <location>
        <begin position="1"/>
        <end position="30"/>
    </location>
</feature>
<comment type="caution">
    <text evidence="4">The sequence shown here is derived from an EMBL/GenBank/DDBJ whole genome shotgun (WGS) entry which is preliminary data.</text>
</comment>
<dbReference type="InterPro" id="IPR005546">
    <property type="entry name" value="Autotransporte_beta"/>
</dbReference>
<evidence type="ECO:0000313" key="5">
    <source>
        <dbReference type="Proteomes" id="UP000305131"/>
    </source>
</evidence>
<dbReference type="InterPro" id="IPR013425">
    <property type="entry name" value="Autotrns_rpt"/>
</dbReference>
<dbReference type="Pfam" id="PF03797">
    <property type="entry name" value="Autotransporter"/>
    <property type="match status" value="1"/>
</dbReference>
<dbReference type="NCBIfam" id="TIGR02601">
    <property type="entry name" value="autotrns_rpt"/>
    <property type="match status" value="8"/>
</dbReference>
<feature type="domain" description="Autotransporter" evidence="3">
    <location>
        <begin position="1870"/>
        <end position="2147"/>
    </location>
</feature>
<feature type="compositionally biased region" description="Gly residues" evidence="2">
    <location>
        <begin position="483"/>
        <end position="510"/>
    </location>
</feature>
<dbReference type="InterPro" id="IPR036709">
    <property type="entry name" value="Autotransporte_beta_dom_sf"/>
</dbReference>
<evidence type="ECO:0000259" key="3">
    <source>
        <dbReference type="PROSITE" id="PS51208"/>
    </source>
</evidence>
<evidence type="ECO:0000256" key="1">
    <source>
        <dbReference type="ARBA" id="ARBA00022729"/>
    </source>
</evidence>
<dbReference type="SUPFAM" id="SSF103515">
    <property type="entry name" value="Autotransporter"/>
    <property type="match status" value="1"/>
</dbReference>
<proteinExistence type="predicted"/>
<reference evidence="4 5" key="1">
    <citation type="submission" date="2019-05" db="EMBL/GenBank/DDBJ databases">
        <authorList>
            <person name="Zhou X."/>
        </authorList>
    </citation>
    <scope>NUCLEOTIDE SEQUENCE [LARGE SCALE GENOMIC DNA]</scope>
    <source>
        <strain evidence="4 5">DSM 432</strain>
    </source>
</reference>
<dbReference type="PROSITE" id="PS51208">
    <property type="entry name" value="AUTOTRANSPORTER"/>
    <property type="match status" value="1"/>
</dbReference>
<dbReference type="EMBL" id="VAUP01000028">
    <property type="protein sequence ID" value="TLX42356.1"/>
    <property type="molecule type" value="Genomic_DNA"/>
</dbReference>
<feature type="region of interest" description="Disordered" evidence="2">
    <location>
        <begin position="483"/>
        <end position="588"/>
    </location>
</feature>